<evidence type="ECO:0000256" key="1">
    <source>
        <dbReference type="ARBA" id="ARBA00022741"/>
    </source>
</evidence>
<dbReference type="Gene3D" id="3.40.50.300">
    <property type="entry name" value="P-loop containing nucleotide triphosphate hydrolases"/>
    <property type="match status" value="1"/>
</dbReference>
<name>L5KH18_PTEAL</name>
<evidence type="ECO:0000259" key="3">
    <source>
        <dbReference type="PROSITE" id="PS51722"/>
    </source>
</evidence>
<organism evidence="4 5">
    <name type="scientific">Pteropus alecto</name>
    <name type="common">Black flying fox</name>
    <dbReference type="NCBI Taxonomy" id="9402"/>
    <lineage>
        <taxon>Eukaryota</taxon>
        <taxon>Metazoa</taxon>
        <taxon>Chordata</taxon>
        <taxon>Craniata</taxon>
        <taxon>Vertebrata</taxon>
        <taxon>Euteleostomi</taxon>
        <taxon>Mammalia</taxon>
        <taxon>Eutheria</taxon>
        <taxon>Laurasiatheria</taxon>
        <taxon>Chiroptera</taxon>
        <taxon>Yinpterochiroptera</taxon>
        <taxon>Pteropodoidea</taxon>
        <taxon>Pteropodidae</taxon>
        <taxon>Pteropodinae</taxon>
        <taxon>Pteropus</taxon>
    </lineage>
</organism>
<keyword evidence="1" id="KW-0547">Nucleotide-binding</keyword>
<dbReference type="GO" id="GO:0003746">
    <property type="term" value="F:translation elongation factor activity"/>
    <property type="evidence" value="ECO:0007669"/>
    <property type="project" value="UniProtKB-KW"/>
</dbReference>
<feature type="domain" description="Tr-type G" evidence="3">
    <location>
        <begin position="1"/>
        <end position="147"/>
    </location>
</feature>
<dbReference type="STRING" id="9402.L5KH18"/>
<dbReference type="InterPro" id="IPR000795">
    <property type="entry name" value="T_Tr_GTP-bd_dom"/>
</dbReference>
<keyword evidence="5" id="KW-1185">Reference proteome</keyword>
<dbReference type="GO" id="GO:0003924">
    <property type="term" value="F:GTPase activity"/>
    <property type="evidence" value="ECO:0007669"/>
    <property type="project" value="InterPro"/>
</dbReference>
<dbReference type="SUPFAM" id="SSF52540">
    <property type="entry name" value="P-loop containing nucleoside triphosphate hydrolases"/>
    <property type="match status" value="1"/>
</dbReference>
<dbReference type="PROSITE" id="PS51722">
    <property type="entry name" value="G_TR_2"/>
    <property type="match status" value="1"/>
</dbReference>
<dbReference type="InParanoid" id="L5KH18"/>
<keyword evidence="4" id="KW-0251">Elongation factor</keyword>
<dbReference type="Pfam" id="PF00009">
    <property type="entry name" value="GTP_EFTU"/>
    <property type="match status" value="1"/>
</dbReference>
<reference evidence="5" key="1">
    <citation type="journal article" date="2013" name="Science">
        <title>Comparative analysis of bat genomes provides insight into the evolution of flight and immunity.</title>
        <authorList>
            <person name="Zhang G."/>
            <person name="Cowled C."/>
            <person name="Shi Z."/>
            <person name="Huang Z."/>
            <person name="Bishop-Lilly K.A."/>
            <person name="Fang X."/>
            <person name="Wynne J.W."/>
            <person name="Xiong Z."/>
            <person name="Baker M.L."/>
            <person name="Zhao W."/>
            <person name="Tachedjian M."/>
            <person name="Zhu Y."/>
            <person name="Zhou P."/>
            <person name="Jiang X."/>
            <person name="Ng J."/>
            <person name="Yang L."/>
            <person name="Wu L."/>
            <person name="Xiao J."/>
            <person name="Feng Y."/>
            <person name="Chen Y."/>
            <person name="Sun X."/>
            <person name="Zhang Y."/>
            <person name="Marsh G.A."/>
            <person name="Crameri G."/>
            <person name="Broder C.C."/>
            <person name="Frey K.G."/>
            <person name="Wang L.F."/>
            <person name="Wang J."/>
        </authorList>
    </citation>
    <scope>NUCLEOTIDE SEQUENCE [LARGE SCALE GENOMIC DNA]</scope>
</reference>
<keyword evidence="2" id="KW-0342">GTP-binding</keyword>
<protein>
    <submittedName>
        <fullName evidence="4">Elongation factor 1-alpha 1</fullName>
    </submittedName>
</protein>
<evidence type="ECO:0000313" key="4">
    <source>
        <dbReference type="EMBL" id="ELK10617.1"/>
    </source>
</evidence>
<keyword evidence="4" id="KW-0648">Protein biosynthesis</keyword>
<dbReference type="GO" id="GO:0005525">
    <property type="term" value="F:GTP binding"/>
    <property type="evidence" value="ECO:0007669"/>
    <property type="project" value="UniProtKB-KW"/>
</dbReference>
<dbReference type="InterPro" id="IPR050100">
    <property type="entry name" value="TRAFAC_GTPase_members"/>
</dbReference>
<evidence type="ECO:0000256" key="2">
    <source>
        <dbReference type="ARBA" id="ARBA00023134"/>
    </source>
</evidence>
<gene>
    <name evidence="4" type="ORF">PAL_GLEAN10006204</name>
</gene>
<sequence>MKAAHERGVTIETSLWKFEISKYHVTVIDAPGHGGFIQNMITSTSQVACAVLIVAAGAGECEAGVSKNRQTHEHAFLAYTSGVKQLIDGVNKMDSTERPYNQKRYEETVKEVGTYIKNTGYNPDTVTFVPVSGWNGDNMLEPSANMP</sequence>
<dbReference type="PANTHER" id="PTHR23115">
    <property type="entry name" value="TRANSLATION FACTOR"/>
    <property type="match status" value="1"/>
</dbReference>
<dbReference type="AlphaFoldDB" id="L5KH18"/>
<accession>L5KH18</accession>
<dbReference type="PRINTS" id="PR00315">
    <property type="entry name" value="ELONGATNFCT"/>
</dbReference>
<dbReference type="Proteomes" id="UP000010552">
    <property type="component" value="Unassembled WGS sequence"/>
</dbReference>
<dbReference type="InterPro" id="IPR027417">
    <property type="entry name" value="P-loop_NTPase"/>
</dbReference>
<proteinExistence type="predicted"/>
<evidence type="ECO:0000313" key="5">
    <source>
        <dbReference type="Proteomes" id="UP000010552"/>
    </source>
</evidence>
<dbReference type="EMBL" id="KB030717">
    <property type="protein sequence ID" value="ELK10617.1"/>
    <property type="molecule type" value="Genomic_DNA"/>
</dbReference>